<gene>
    <name evidence="8" type="ORF">P875_00086721</name>
</gene>
<keyword evidence="4 6" id="KW-0472">Membrane</keyword>
<evidence type="ECO:0000256" key="6">
    <source>
        <dbReference type="SAM" id="Phobius"/>
    </source>
</evidence>
<evidence type="ECO:0000256" key="3">
    <source>
        <dbReference type="ARBA" id="ARBA00022989"/>
    </source>
</evidence>
<dbReference type="PANTHER" id="PTHR33048:SF124">
    <property type="entry name" value="INTEGRAL MEMBRANE PROTEIN"/>
    <property type="match status" value="1"/>
</dbReference>
<evidence type="ECO:0000259" key="7">
    <source>
        <dbReference type="Pfam" id="PF20684"/>
    </source>
</evidence>
<dbReference type="InterPro" id="IPR052337">
    <property type="entry name" value="SAT4-like"/>
</dbReference>
<feature type="transmembrane region" description="Helical" evidence="6">
    <location>
        <begin position="279"/>
        <end position="298"/>
    </location>
</feature>
<keyword evidence="3 6" id="KW-1133">Transmembrane helix</keyword>
<evidence type="ECO:0000313" key="9">
    <source>
        <dbReference type="Proteomes" id="UP000033540"/>
    </source>
</evidence>
<organism evidence="8 9">
    <name type="scientific">Aspergillus parasiticus (strain ATCC 56775 / NRRL 5862 / SRRC 143 / SU-1)</name>
    <dbReference type="NCBI Taxonomy" id="1403190"/>
    <lineage>
        <taxon>Eukaryota</taxon>
        <taxon>Fungi</taxon>
        <taxon>Dikarya</taxon>
        <taxon>Ascomycota</taxon>
        <taxon>Pezizomycotina</taxon>
        <taxon>Eurotiomycetes</taxon>
        <taxon>Eurotiomycetidae</taxon>
        <taxon>Eurotiales</taxon>
        <taxon>Aspergillaceae</taxon>
        <taxon>Aspergillus</taxon>
        <taxon>Aspergillus subgen. Circumdati</taxon>
    </lineage>
</organism>
<name>A0A0F0I1X2_ASPPU</name>
<dbReference type="Proteomes" id="UP000033540">
    <property type="component" value="Unassembled WGS sequence"/>
</dbReference>
<protein>
    <recommendedName>
        <fullName evidence="7">Rhodopsin domain-containing protein</fullName>
    </recommendedName>
</protein>
<dbReference type="STRING" id="1403190.A0A0F0I1X2"/>
<dbReference type="PANTHER" id="PTHR33048">
    <property type="entry name" value="PTH11-LIKE INTEGRAL MEMBRANE PROTEIN (AFU_ORTHOLOGUE AFUA_5G11245)"/>
    <property type="match status" value="1"/>
</dbReference>
<feature type="transmembrane region" description="Helical" evidence="6">
    <location>
        <begin position="118"/>
        <end position="143"/>
    </location>
</feature>
<feature type="domain" description="Rhodopsin" evidence="7">
    <location>
        <begin position="102"/>
        <end position="341"/>
    </location>
</feature>
<feature type="transmembrane region" description="Helical" evidence="6">
    <location>
        <begin position="163"/>
        <end position="185"/>
    </location>
</feature>
<sequence>MTCIDRSKLRCLARLATRRLEKRRNVYINHESSQKFIFWTFQLCTLFVHFAPLVCTMGSMVGVIPPPAGVTPDFDYSHPKNFKKEMIIFGIGLFFSTLFLAMRIFTRACLLHKFGWDDVSIIIAWVLSLATQIACLLSCVYGGAGVHLWNVTQEMFDVYQKTILAAAVIYVPALAFAKVGLVILYHRIINKQPGYTWTLHTISAIICGYSIAIMLALIFACNPIQRNWDSSITRGSCIDRGGLYIATAVTNIVSDFALVLVPVPLVLGLQMPRIQKFGLLCMFLVGCGTFITSILRLVTLIPTLTATDITWVIAEAQLWIYIEANLIVICPCLPFLRQFLRAYSPAWIGEASKSGRRYTGYYGSGTGPRSRRKLGLTRLQDDIALAESTVVSTHSQSHIVKEVQWQVTEERRDVESPPSVGLSSHAV</sequence>
<evidence type="ECO:0000313" key="8">
    <source>
        <dbReference type="EMBL" id="KJK61764.1"/>
    </source>
</evidence>
<reference evidence="8 9" key="1">
    <citation type="submission" date="2015-02" db="EMBL/GenBank/DDBJ databases">
        <title>Draft genome sequence of Aspergillus parasiticus SU-1.</title>
        <authorList>
            <person name="Yu J."/>
            <person name="Fedorova N."/>
            <person name="Yin Y."/>
            <person name="Losada L."/>
            <person name="Zafar N."/>
            <person name="Taujale R."/>
            <person name="Ehrlich K.C."/>
            <person name="Bhatnagar D."/>
            <person name="Cleveland T.E."/>
            <person name="Bennett J.W."/>
            <person name="Nierman W.C."/>
        </authorList>
    </citation>
    <scope>NUCLEOTIDE SEQUENCE [LARGE SCALE GENOMIC DNA]</scope>
    <source>
        <strain evidence="9">ATCC 56775 / NRRL 5862 / SRRC 143 / SU-1</strain>
    </source>
</reference>
<dbReference type="Pfam" id="PF20684">
    <property type="entry name" value="Fung_rhodopsin"/>
    <property type="match status" value="1"/>
</dbReference>
<evidence type="ECO:0000256" key="5">
    <source>
        <dbReference type="ARBA" id="ARBA00038359"/>
    </source>
</evidence>
<dbReference type="GO" id="GO:0016020">
    <property type="term" value="C:membrane"/>
    <property type="evidence" value="ECO:0007669"/>
    <property type="project" value="UniProtKB-SubCell"/>
</dbReference>
<comment type="subcellular location">
    <subcellularLocation>
        <location evidence="1">Membrane</location>
        <topology evidence="1">Multi-pass membrane protein</topology>
    </subcellularLocation>
</comment>
<evidence type="ECO:0000256" key="2">
    <source>
        <dbReference type="ARBA" id="ARBA00022692"/>
    </source>
</evidence>
<dbReference type="AlphaFoldDB" id="A0A0F0I1X2"/>
<feature type="transmembrane region" description="Helical" evidence="6">
    <location>
        <begin position="197"/>
        <end position="220"/>
    </location>
</feature>
<evidence type="ECO:0000256" key="1">
    <source>
        <dbReference type="ARBA" id="ARBA00004141"/>
    </source>
</evidence>
<evidence type="ECO:0000256" key="4">
    <source>
        <dbReference type="ARBA" id="ARBA00023136"/>
    </source>
</evidence>
<dbReference type="EMBL" id="JZEE01000660">
    <property type="protein sequence ID" value="KJK61764.1"/>
    <property type="molecule type" value="Genomic_DNA"/>
</dbReference>
<accession>A0A0F0I1X2</accession>
<dbReference type="OrthoDB" id="5342292at2759"/>
<keyword evidence="2 6" id="KW-0812">Transmembrane</keyword>
<dbReference type="InterPro" id="IPR049326">
    <property type="entry name" value="Rhodopsin_dom_fungi"/>
</dbReference>
<feature type="transmembrane region" description="Helical" evidence="6">
    <location>
        <begin position="86"/>
        <end position="106"/>
    </location>
</feature>
<proteinExistence type="inferred from homology"/>
<comment type="caution">
    <text evidence="8">The sequence shown here is derived from an EMBL/GenBank/DDBJ whole genome shotgun (WGS) entry which is preliminary data.</text>
</comment>
<feature type="transmembrane region" description="Helical" evidence="6">
    <location>
        <begin position="243"/>
        <end position="267"/>
    </location>
</feature>
<comment type="similarity">
    <text evidence="5">Belongs to the SAT4 family.</text>
</comment>